<gene>
    <name evidence="2" type="ORF">UV66_C0002G0061</name>
</gene>
<evidence type="ECO:0000313" key="2">
    <source>
        <dbReference type="EMBL" id="KKS90584.1"/>
    </source>
</evidence>
<evidence type="ECO:0000313" key="3">
    <source>
        <dbReference type="Proteomes" id="UP000034669"/>
    </source>
</evidence>
<name>A0A0G1CYJ2_9BACT</name>
<protein>
    <submittedName>
        <fullName evidence="2">Uncharacterized protein</fullName>
    </submittedName>
</protein>
<organism evidence="2 3">
    <name type="scientific">Candidatus Woesebacteria bacterium GW2011_GWA1_43_12</name>
    <dbReference type="NCBI Taxonomy" id="1618557"/>
    <lineage>
        <taxon>Bacteria</taxon>
        <taxon>Candidatus Woeseibacteriota</taxon>
    </lineage>
</organism>
<comment type="caution">
    <text evidence="2">The sequence shown here is derived from an EMBL/GenBank/DDBJ whole genome shotgun (WGS) entry which is preliminary data.</text>
</comment>
<dbReference type="EMBL" id="LCFI01000002">
    <property type="protein sequence ID" value="KKS90584.1"/>
    <property type="molecule type" value="Genomic_DNA"/>
</dbReference>
<feature type="transmembrane region" description="Helical" evidence="1">
    <location>
        <begin position="20"/>
        <end position="40"/>
    </location>
</feature>
<feature type="non-terminal residue" evidence="2">
    <location>
        <position position="1"/>
    </location>
</feature>
<sequence>KFLFWPMIPDLPRSYEVTFLIWRGVTFLNWTNSLFFFLTAREKSIIMVLSGLKWIRLSYVKKEQNRPISRDLLS</sequence>
<keyword evidence="1" id="KW-0812">Transmembrane</keyword>
<evidence type="ECO:0000256" key="1">
    <source>
        <dbReference type="SAM" id="Phobius"/>
    </source>
</evidence>
<dbReference type="Proteomes" id="UP000034669">
    <property type="component" value="Unassembled WGS sequence"/>
</dbReference>
<keyword evidence="1" id="KW-0472">Membrane</keyword>
<reference evidence="2 3" key="1">
    <citation type="journal article" date="2015" name="Nature">
        <title>rRNA introns, odd ribosomes, and small enigmatic genomes across a large radiation of phyla.</title>
        <authorList>
            <person name="Brown C.T."/>
            <person name="Hug L.A."/>
            <person name="Thomas B.C."/>
            <person name="Sharon I."/>
            <person name="Castelle C.J."/>
            <person name="Singh A."/>
            <person name="Wilkins M.J."/>
            <person name="Williams K.H."/>
            <person name="Banfield J.F."/>
        </authorList>
    </citation>
    <scope>NUCLEOTIDE SEQUENCE [LARGE SCALE GENOMIC DNA]</scope>
</reference>
<keyword evidence="1" id="KW-1133">Transmembrane helix</keyword>
<dbReference type="AlphaFoldDB" id="A0A0G1CYJ2"/>
<accession>A0A0G1CYJ2</accession>
<proteinExistence type="predicted"/>